<sequence>MTKKRIVSKNKEMSAAERYFGVVLEDVNSKFDQVLEGNAALSKEFGGFRDEFKEFRNETNFKFGVLTGELKETNSKISNLESKTSNLESKISNLESKYDKNFDQILAYLSKIDEEIQDLKTRLDGKADLERLERVEQEVAQIKLIVKKHFPWQE</sequence>
<dbReference type="EMBL" id="MHJJ01000002">
    <property type="protein sequence ID" value="OGY66329.1"/>
    <property type="molecule type" value="Genomic_DNA"/>
</dbReference>
<feature type="coiled-coil region" evidence="1">
    <location>
        <begin position="70"/>
        <end position="97"/>
    </location>
</feature>
<dbReference type="AlphaFoldDB" id="A0A1G1ZPH6"/>
<accession>A0A1G1ZPH6</accession>
<evidence type="ECO:0000313" key="2">
    <source>
        <dbReference type="EMBL" id="OGY66329.1"/>
    </source>
</evidence>
<name>A0A1G1ZPH6_9BACT</name>
<evidence type="ECO:0000313" key="3">
    <source>
        <dbReference type="Proteomes" id="UP000177942"/>
    </source>
</evidence>
<reference evidence="2 3" key="1">
    <citation type="journal article" date="2016" name="Nat. Commun.">
        <title>Thousands of microbial genomes shed light on interconnected biogeochemical processes in an aquifer system.</title>
        <authorList>
            <person name="Anantharaman K."/>
            <person name="Brown C.T."/>
            <person name="Hug L.A."/>
            <person name="Sharon I."/>
            <person name="Castelle C.J."/>
            <person name="Probst A.J."/>
            <person name="Thomas B.C."/>
            <person name="Singh A."/>
            <person name="Wilkins M.J."/>
            <person name="Karaoz U."/>
            <person name="Brodie E.L."/>
            <person name="Williams K.H."/>
            <person name="Hubbard S.S."/>
            <person name="Banfield J.F."/>
        </authorList>
    </citation>
    <scope>NUCLEOTIDE SEQUENCE [LARGE SCALE GENOMIC DNA]</scope>
</reference>
<evidence type="ECO:0000256" key="1">
    <source>
        <dbReference type="SAM" id="Coils"/>
    </source>
</evidence>
<dbReference type="STRING" id="1798407.A3A16_00250"/>
<proteinExistence type="predicted"/>
<dbReference type="Gene3D" id="1.20.5.300">
    <property type="match status" value="1"/>
</dbReference>
<protein>
    <submittedName>
        <fullName evidence="2">Uncharacterized protein</fullName>
    </submittedName>
</protein>
<dbReference type="Proteomes" id="UP000177942">
    <property type="component" value="Unassembled WGS sequence"/>
</dbReference>
<keyword evidence="1" id="KW-0175">Coiled coil</keyword>
<gene>
    <name evidence="2" type="ORF">A3A16_00250</name>
</gene>
<organism evidence="2 3">
    <name type="scientific">Candidatus Harrisonbacteria bacterium RIFCSPLOWO2_01_FULL_44_18</name>
    <dbReference type="NCBI Taxonomy" id="1798407"/>
    <lineage>
        <taxon>Bacteria</taxon>
        <taxon>Candidatus Harrisoniibacteriota</taxon>
    </lineage>
</organism>
<comment type="caution">
    <text evidence="2">The sequence shown here is derived from an EMBL/GenBank/DDBJ whole genome shotgun (WGS) entry which is preliminary data.</text>
</comment>